<sequence>MSLNQLLEVMSVLRQECPWDKKQTPKSLTKYAIEEAYEVEDAVRSGNIENIKSELGDLLLQVVFQSQMYSEQGEFDFNAVVDTLTQKLIRRHPHVFQKEKFDHLSEEEVRLLWQTIKKQEKSDNNISSSKLSDVKHGPSLQQAQEIQERAASVGFDFENIDDAFLKVDEELNELKEAIRRQQQADIQAEFGDCLFALINIGRKLNLSSEMSLLLTTSKFRNRFAFIEEYATAQNKSMDEMTLKEMDELWEQAKVIENK</sequence>
<evidence type="ECO:0000313" key="3">
    <source>
        <dbReference type="EMBL" id="MEB5475579.1"/>
    </source>
</evidence>
<evidence type="ECO:0000313" key="4">
    <source>
        <dbReference type="Proteomes" id="UP001339883"/>
    </source>
</evidence>
<feature type="domain" description="NTP pyrophosphohydrolase MazG-like" evidence="2">
    <location>
        <begin position="23"/>
        <end position="96"/>
    </location>
</feature>
<accession>A0ABU6DR58</accession>
<dbReference type="InterPro" id="IPR048011">
    <property type="entry name" value="NTP-PPase_MazG-like_C"/>
</dbReference>
<dbReference type="GO" id="GO:0047429">
    <property type="term" value="F:nucleoside triphosphate diphosphatase activity"/>
    <property type="evidence" value="ECO:0007669"/>
    <property type="project" value="UniProtKB-EC"/>
</dbReference>
<gene>
    <name evidence="3" type="primary">mazG</name>
    <name evidence="3" type="ORF">I2F25_00680</name>
</gene>
<dbReference type="NCBIfam" id="NF007113">
    <property type="entry name" value="PRK09562.1"/>
    <property type="match status" value="1"/>
</dbReference>
<organism evidence="3 4">
    <name type="scientific">Acinetobacter pollinis</name>
    <dbReference type="NCBI Taxonomy" id="2605270"/>
    <lineage>
        <taxon>Bacteria</taxon>
        <taxon>Pseudomonadati</taxon>
        <taxon>Pseudomonadota</taxon>
        <taxon>Gammaproteobacteria</taxon>
        <taxon>Moraxellales</taxon>
        <taxon>Moraxellaceae</taxon>
        <taxon>Acinetobacter</taxon>
    </lineage>
</organism>
<keyword evidence="1" id="KW-0175">Coiled coil</keyword>
<dbReference type="PANTHER" id="PTHR30522:SF0">
    <property type="entry name" value="NUCLEOSIDE TRIPHOSPHATE PYROPHOSPHOHYDROLASE"/>
    <property type="match status" value="1"/>
</dbReference>
<keyword evidence="4" id="KW-1185">Reference proteome</keyword>
<dbReference type="RefSeq" id="WP_325774241.1">
    <property type="nucleotide sequence ID" value="NZ_VTDN01000001.1"/>
</dbReference>
<dbReference type="NCBIfam" id="TIGR00444">
    <property type="entry name" value="mazG"/>
    <property type="match status" value="1"/>
</dbReference>
<dbReference type="InterPro" id="IPR004518">
    <property type="entry name" value="MazG-like_dom"/>
</dbReference>
<dbReference type="InterPro" id="IPR048015">
    <property type="entry name" value="NTP-PPase_MazG-like_N"/>
</dbReference>
<dbReference type="InterPro" id="IPR011551">
    <property type="entry name" value="NTP_PyrPHydrolase_MazG"/>
</dbReference>
<dbReference type="EC" id="3.6.1.9" evidence="3"/>
<dbReference type="SUPFAM" id="SSF101386">
    <property type="entry name" value="all-alpha NTP pyrophosphatases"/>
    <property type="match status" value="2"/>
</dbReference>
<evidence type="ECO:0000259" key="2">
    <source>
        <dbReference type="Pfam" id="PF03819"/>
    </source>
</evidence>
<comment type="caution">
    <text evidence="3">The sequence shown here is derived from an EMBL/GenBank/DDBJ whole genome shotgun (WGS) entry which is preliminary data.</text>
</comment>
<dbReference type="Proteomes" id="UP001339883">
    <property type="component" value="Unassembled WGS sequence"/>
</dbReference>
<name>A0ABU6DR58_9GAMM</name>
<dbReference type="CDD" id="cd11529">
    <property type="entry name" value="NTP-PPase_MazG_Cterm"/>
    <property type="match status" value="1"/>
</dbReference>
<dbReference type="CDD" id="cd11528">
    <property type="entry name" value="NTP-PPase_MazG_Nterm"/>
    <property type="match status" value="1"/>
</dbReference>
<reference evidence="3 4" key="1">
    <citation type="submission" date="2019-08" db="EMBL/GenBank/DDBJ databases">
        <title>Five species of Acinetobacter isolated from floral nectar and animal pollinators.</title>
        <authorList>
            <person name="Hendry T.A."/>
        </authorList>
    </citation>
    <scope>NUCLEOTIDE SEQUENCE [LARGE SCALE GENOMIC DNA]</scope>
    <source>
        <strain evidence="3 4">MD18.27</strain>
    </source>
</reference>
<protein>
    <submittedName>
        <fullName evidence="3">Nucleoside triphosphate pyrophosphohydrolase</fullName>
        <ecNumber evidence="3">3.6.1.9</ecNumber>
    </submittedName>
</protein>
<keyword evidence="3" id="KW-0378">Hydrolase</keyword>
<proteinExistence type="predicted"/>
<dbReference type="Gene3D" id="1.10.287.1080">
    <property type="entry name" value="MazG-like"/>
    <property type="match status" value="2"/>
</dbReference>
<dbReference type="EMBL" id="VTDN01000001">
    <property type="protein sequence ID" value="MEB5475579.1"/>
    <property type="molecule type" value="Genomic_DNA"/>
</dbReference>
<dbReference type="Pfam" id="PF03819">
    <property type="entry name" value="MazG"/>
    <property type="match status" value="2"/>
</dbReference>
<evidence type="ECO:0000256" key="1">
    <source>
        <dbReference type="SAM" id="Coils"/>
    </source>
</evidence>
<dbReference type="PANTHER" id="PTHR30522">
    <property type="entry name" value="NUCLEOSIDE TRIPHOSPHATE PYROPHOSPHOHYDROLASE"/>
    <property type="match status" value="1"/>
</dbReference>
<feature type="coiled-coil region" evidence="1">
    <location>
        <begin position="160"/>
        <end position="187"/>
    </location>
</feature>
<feature type="domain" description="NTP pyrophosphohydrolase MazG-like" evidence="2">
    <location>
        <begin position="168"/>
        <end position="216"/>
    </location>
</feature>